<keyword evidence="1" id="KW-0472">Membrane</keyword>
<keyword evidence="1" id="KW-0812">Transmembrane</keyword>
<evidence type="ECO:0000313" key="3">
    <source>
        <dbReference type="Proteomes" id="UP000191686"/>
    </source>
</evidence>
<sequence>MSAADFLVKGTVIGMVASAATVGMVHVAVEFGTRWSSSGMVVTMATALLMAMLLLVPPLVTAWRNRNDVVDPFYEPAALKPMLQGRTIGIVVGIVFGISIVTGW</sequence>
<reference evidence="2 3" key="1">
    <citation type="journal article" date="2017" name="Front. Microbiol.">
        <title>Genomics reveals a unique clone of Burkholderia cenocepacia harbouring an actively excising novel genomic island.</title>
        <authorList>
            <person name="Patil P."/>
            <person name="Mali S."/>
            <person name="Midha S."/>
            <person name="Gautam V."/>
            <person name="Dash L."/>
            <person name="Kumar S."/>
            <person name="Shastri J."/>
            <person name="Singhal L."/>
            <person name="Patil P.B."/>
        </authorList>
    </citation>
    <scope>NUCLEOTIDE SEQUENCE [LARGE SCALE GENOMIC DNA]</scope>
    <source>
        <strain evidence="2 3">BC-19</strain>
    </source>
</reference>
<dbReference type="RefSeq" id="WP_023477308.1">
    <property type="nucleotide sequence ID" value="NZ_CAJPCK010000009.1"/>
</dbReference>
<reference evidence="2 3" key="2">
    <citation type="journal article" date="2017" name="Front. Microbiol.">
        <title>Genomics Reveals a Unique Clone of Burkholderia cenocepacia Harboring an Actively Excising Novel Genomic Island.</title>
        <authorList>
            <person name="Patil P.P."/>
            <person name="Mali S."/>
            <person name="Midha S."/>
            <person name="Gautam V."/>
            <person name="Dash L."/>
            <person name="Kumar S."/>
            <person name="Shastri J."/>
            <person name="Singhal L."/>
            <person name="Patil P.B."/>
        </authorList>
    </citation>
    <scope>NUCLEOTIDE SEQUENCE [LARGE SCALE GENOMIC DNA]</scope>
    <source>
        <strain evidence="2 3">BC-19</strain>
    </source>
</reference>
<dbReference type="AlphaFoldDB" id="A0ABD4UR43"/>
<dbReference type="Proteomes" id="UP000191686">
    <property type="component" value="Unassembled WGS sequence"/>
</dbReference>
<organism evidence="2 3">
    <name type="scientific">Burkholderia cenocepacia</name>
    <dbReference type="NCBI Taxonomy" id="95486"/>
    <lineage>
        <taxon>Bacteria</taxon>
        <taxon>Pseudomonadati</taxon>
        <taxon>Pseudomonadota</taxon>
        <taxon>Betaproteobacteria</taxon>
        <taxon>Burkholderiales</taxon>
        <taxon>Burkholderiaceae</taxon>
        <taxon>Burkholderia</taxon>
        <taxon>Burkholderia cepacia complex</taxon>
    </lineage>
</organism>
<proteinExistence type="predicted"/>
<evidence type="ECO:0000313" key="2">
    <source>
        <dbReference type="EMBL" id="MCW3716689.1"/>
    </source>
</evidence>
<accession>A0ABD4UR43</accession>
<protein>
    <submittedName>
        <fullName evidence="2">Uncharacterized protein</fullName>
    </submittedName>
</protein>
<dbReference type="EMBL" id="JYMX02000048">
    <property type="protein sequence ID" value="MCW3716689.1"/>
    <property type="molecule type" value="Genomic_DNA"/>
</dbReference>
<gene>
    <name evidence="2" type="ORF">UE95_035990</name>
</gene>
<feature type="transmembrane region" description="Helical" evidence="1">
    <location>
        <begin position="6"/>
        <end position="29"/>
    </location>
</feature>
<evidence type="ECO:0000256" key="1">
    <source>
        <dbReference type="SAM" id="Phobius"/>
    </source>
</evidence>
<feature type="transmembrane region" description="Helical" evidence="1">
    <location>
        <begin position="41"/>
        <end position="63"/>
    </location>
</feature>
<comment type="caution">
    <text evidence="2">The sequence shown here is derived from an EMBL/GenBank/DDBJ whole genome shotgun (WGS) entry which is preliminary data.</text>
</comment>
<name>A0ABD4UR43_9BURK</name>
<feature type="transmembrane region" description="Helical" evidence="1">
    <location>
        <begin position="83"/>
        <end position="103"/>
    </location>
</feature>
<keyword evidence="1" id="KW-1133">Transmembrane helix</keyword>